<keyword evidence="2" id="KW-1185">Reference proteome</keyword>
<comment type="caution">
    <text evidence="1">The sequence shown here is derived from an EMBL/GenBank/DDBJ whole genome shotgun (WGS) entry which is preliminary data.</text>
</comment>
<dbReference type="AlphaFoldDB" id="A0A835ZFP0"/>
<gene>
    <name evidence="1" type="ORF">JKP88DRAFT_251010</name>
</gene>
<evidence type="ECO:0000313" key="1">
    <source>
        <dbReference type="EMBL" id="KAG5192193.1"/>
    </source>
</evidence>
<evidence type="ECO:0000313" key="2">
    <source>
        <dbReference type="Proteomes" id="UP000664859"/>
    </source>
</evidence>
<dbReference type="Proteomes" id="UP000664859">
    <property type="component" value="Unassembled WGS sequence"/>
</dbReference>
<dbReference type="EMBL" id="JAFCMP010000009">
    <property type="protein sequence ID" value="KAG5192193.1"/>
    <property type="molecule type" value="Genomic_DNA"/>
</dbReference>
<organism evidence="1 2">
    <name type="scientific">Tribonema minus</name>
    <dbReference type="NCBI Taxonomy" id="303371"/>
    <lineage>
        <taxon>Eukaryota</taxon>
        <taxon>Sar</taxon>
        <taxon>Stramenopiles</taxon>
        <taxon>Ochrophyta</taxon>
        <taxon>PX clade</taxon>
        <taxon>Xanthophyceae</taxon>
        <taxon>Tribonematales</taxon>
        <taxon>Tribonemataceae</taxon>
        <taxon>Tribonema</taxon>
    </lineage>
</organism>
<protein>
    <submittedName>
        <fullName evidence="1">Uncharacterized protein</fullName>
    </submittedName>
</protein>
<reference evidence="1" key="1">
    <citation type="submission" date="2021-02" db="EMBL/GenBank/DDBJ databases">
        <title>First Annotated Genome of the Yellow-green Alga Tribonema minus.</title>
        <authorList>
            <person name="Mahan K.M."/>
        </authorList>
    </citation>
    <scope>NUCLEOTIDE SEQUENCE</scope>
    <source>
        <strain evidence="1">UTEX B ZZ1240</strain>
    </source>
</reference>
<proteinExistence type="predicted"/>
<name>A0A835ZFP0_9STRA</name>
<accession>A0A835ZFP0</accession>
<sequence length="438" mass="49691">MTATKSTKRTKEDRNKMVREMKAKRRVEGPQAHDFEGRWMWLKQHYTRQPLLLDEAAQRMYYEKQIANNWGDEKWRPSYVRFLHLDGTHTASIISLSQGLVRLTPRTAEENAERIRKQRAFKAERNLGQLHHMEAAASQAFISILREHGFSLEFKTVSDNCIVDAVIIGTNGKCVPIQFKSAEFLEGCPMQFNVQRADGLQGRKYFGMYVIGLGVINPHQPFTYDNIDDVAPSTLAEIFFTGDCSTMHNKHMNAQAGSTRNSSVLVSDVDKLRLAIMDFSENIEKRLQHIDAFTLQECLYGKANFAMSSTAAKELKNIETIALLVVDTDMEVTFPVRQNETTDFVLVCGNQQITFSMKTAFPREPSHLFPLSEAINWRFCDFVIAAFWDSGASAPSSFVIIGAATVYDRTRRSYTISNTTPRLAGQALTRALRALFNN</sequence>